<reference evidence="8" key="1">
    <citation type="journal article" date="2014" name="Front. Microbiol.">
        <title>High frequency of phylogenetically diverse reductive dehalogenase-homologous genes in deep subseafloor sedimentary metagenomes.</title>
        <authorList>
            <person name="Kawai M."/>
            <person name="Futagami T."/>
            <person name="Toyoda A."/>
            <person name="Takaki Y."/>
            <person name="Nishi S."/>
            <person name="Hori S."/>
            <person name="Arai W."/>
            <person name="Tsubouchi T."/>
            <person name="Morono Y."/>
            <person name="Uchiyama I."/>
            <person name="Ito T."/>
            <person name="Fujiyama A."/>
            <person name="Inagaki F."/>
            <person name="Takami H."/>
        </authorList>
    </citation>
    <scope>NUCLEOTIDE SEQUENCE</scope>
    <source>
        <strain evidence="8">Expedition CK06-06</strain>
    </source>
</reference>
<dbReference type="GO" id="GO:0003979">
    <property type="term" value="F:UDP-glucose 6-dehydrogenase activity"/>
    <property type="evidence" value="ECO:0007669"/>
    <property type="project" value="UniProtKB-EC"/>
</dbReference>
<dbReference type="Pfam" id="PF00984">
    <property type="entry name" value="UDPG_MGDP_dh"/>
    <property type="match status" value="1"/>
</dbReference>
<dbReference type="EC" id="1.1.1.22" evidence="3"/>
<comment type="pathway">
    <text evidence="1">Nucleotide-sugar biosynthesis; UDP-alpha-D-glucuronate biosynthesis; UDP-alpha-D-glucuronate from UDP-alpha-D-glucose: step 1/1.</text>
</comment>
<proteinExistence type="inferred from homology"/>
<dbReference type="Pfam" id="PF03720">
    <property type="entry name" value="UDPG_MGDP_dh_C"/>
    <property type="match status" value="1"/>
</dbReference>
<dbReference type="SUPFAM" id="SSF52413">
    <property type="entry name" value="UDP-glucose/GDP-mannose dehydrogenase C-terminal domain"/>
    <property type="match status" value="1"/>
</dbReference>
<dbReference type="Gene3D" id="1.20.5.100">
    <property type="entry name" value="Cytochrome c1, transmembrane anchor, C-terminal"/>
    <property type="match status" value="1"/>
</dbReference>
<dbReference type="InterPro" id="IPR036291">
    <property type="entry name" value="NAD(P)-bd_dom_sf"/>
</dbReference>
<dbReference type="SUPFAM" id="SSF48179">
    <property type="entry name" value="6-phosphogluconate dehydrogenase C-terminal domain-like"/>
    <property type="match status" value="1"/>
</dbReference>
<dbReference type="InterPro" id="IPR008927">
    <property type="entry name" value="6-PGluconate_DH-like_C_sf"/>
</dbReference>
<dbReference type="InterPro" id="IPR014026">
    <property type="entry name" value="UDP-Glc/GDP-Man_DH_dimer"/>
</dbReference>
<feature type="non-terminal residue" evidence="8">
    <location>
        <position position="1"/>
    </location>
</feature>
<dbReference type="UniPathway" id="UPA00038">
    <property type="reaction ID" value="UER00491"/>
</dbReference>
<sequence length="303" mass="33867">IIAVKSTVIPGTTEEVVIPILETSGKAVGRDFGVCMTPEFLREGKGISDFMHPDRIVIGEYDRSSGDVLCNLYHTFDAPVVRVSLKTAEMIKYASNVFLTTKVSFINEIGNICKQLGIDTYEVAKGMGYDERIGHKFLNAGIGFAGPCLLKDLKALIVRANQLGYEPRLLEEVLSLNERQVLKLVELLRKHIPLEGSSVGILGLSYKPMTDDIKDSLSIEIVNTLLKEGAGLKAYDPQVMPNFEILFPQIEYVSPEEVLKCDAILILTEWEEFEHLDYRGKIVIDGRRVLKAQEARIYEGVCW</sequence>
<protein>
    <recommendedName>
        <fullName evidence="3">UDP-glucose 6-dehydrogenase</fullName>
        <ecNumber evidence="3">1.1.1.22</ecNumber>
    </recommendedName>
</protein>
<dbReference type="PANTHER" id="PTHR43750:SF3">
    <property type="entry name" value="UDP-GLUCOSE 6-DEHYDROGENASE TUAD"/>
    <property type="match status" value="1"/>
</dbReference>
<evidence type="ECO:0000256" key="2">
    <source>
        <dbReference type="ARBA" id="ARBA00006601"/>
    </source>
</evidence>
<dbReference type="NCBIfam" id="TIGR03026">
    <property type="entry name" value="NDP-sugDHase"/>
    <property type="match status" value="1"/>
</dbReference>
<organism evidence="8">
    <name type="scientific">marine sediment metagenome</name>
    <dbReference type="NCBI Taxonomy" id="412755"/>
    <lineage>
        <taxon>unclassified sequences</taxon>
        <taxon>metagenomes</taxon>
        <taxon>ecological metagenomes</taxon>
    </lineage>
</organism>
<evidence type="ECO:0000259" key="7">
    <source>
        <dbReference type="SMART" id="SM00984"/>
    </source>
</evidence>
<keyword evidence="4" id="KW-0560">Oxidoreductase</keyword>
<comment type="similarity">
    <text evidence="2">Belongs to the UDP-glucose/GDP-mannose dehydrogenase family.</text>
</comment>
<dbReference type="InterPro" id="IPR028357">
    <property type="entry name" value="UDPglc_DH_bac"/>
</dbReference>
<evidence type="ECO:0000256" key="3">
    <source>
        <dbReference type="ARBA" id="ARBA00012954"/>
    </source>
</evidence>
<dbReference type="PIRSF" id="PIRSF500134">
    <property type="entry name" value="UDPglc_DH_bac"/>
    <property type="match status" value="1"/>
</dbReference>
<dbReference type="InterPro" id="IPR017476">
    <property type="entry name" value="UDP-Glc/GDP-Man"/>
</dbReference>
<gene>
    <name evidence="8" type="ORF">S01H1_19535</name>
</gene>
<name>X0TP31_9ZZZZ</name>
<dbReference type="InterPro" id="IPR014027">
    <property type="entry name" value="UDP-Glc/GDP-Man_DH_C"/>
</dbReference>
<dbReference type="GO" id="GO:0000271">
    <property type="term" value="P:polysaccharide biosynthetic process"/>
    <property type="evidence" value="ECO:0007669"/>
    <property type="project" value="InterPro"/>
</dbReference>
<dbReference type="Pfam" id="PF03721">
    <property type="entry name" value="UDPG_MGDP_dh_N"/>
    <property type="match status" value="1"/>
</dbReference>
<accession>X0TP31</accession>
<dbReference type="InterPro" id="IPR036220">
    <property type="entry name" value="UDP-Glc/GDP-Man_DH_C_sf"/>
</dbReference>
<dbReference type="EMBL" id="BARS01010562">
    <property type="protein sequence ID" value="GAF94954.1"/>
    <property type="molecule type" value="Genomic_DNA"/>
</dbReference>
<comment type="caution">
    <text evidence="8">The sequence shown here is derived from an EMBL/GenBank/DDBJ whole genome shotgun (WGS) entry which is preliminary data.</text>
</comment>
<evidence type="ECO:0000256" key="1">
    <source>
        <dbReference type="ARBA" id="ARBA00004701"/>
    </source>
</evidence>
<evidence type="ECO:0000256" key="5">
    <source>
        <dbReference type="ARBA" id="ARBA00023027"/>
    </source>
</evidence>
<dbReference type="GO" id="GO:0006065">
    <property type="term" value="P:UDP-glucuronate biosynthetic process"/>
    <property type="evidence" value="ECO:0007669"/>
    <property type="project" value="UniProtKB-UniPathway"/>
</dbReference>
<dbReference type="PANTHER" id="PTHR43750">
    <property type="entry name" value="UDP-GLUCOSE 6-DEHYDROGENASE TUAD"/>
    <property type="match status" value="1"/>
</dbReference>
<comment type="catalytic activity">
    <reaction evidence="6">
        <text>UDP-alpha-D-glucose + 2 NAD(+) + H2O = UDP-alpha-D-glucuronate + 2 NADH + 3 H(+)</text>
        <dbReference type="Rhea" id="RHEA:23596"/>
        <dbReference type="ChEBI" id="CHEBI:15377"/>
        <dbReference type="ChEBI" id="CHEBI:15378"/>
        <dbReference type="ChEBI" id="CHEBI:57540"/>
        <dbReference type="ChEBI" id="CHEBI:57945"/>
        <dbReference type="ChEBI" id="CHEBI:58052"/>
        <dbReference type="ChEBI" id="CHEBI:58885"/>
        <dbReference type="EC" id="1.1.1.22"/>
    </reaction>
</comment>
<evidence type="ECO:0000313" key="8">
    <source>
        <dbReference type="EMBL" id="GAF94954.1"/>
    </source>
</evidence>
<dbReference type="PIRSF" id="PIRSF000124">
    <property type="entry name" value="UDPglc_GDPman_dh"/>
    <property type="match status" value="1"/>
</dbReference>
<evidence type="ECO:0000256" key="6">
    <source>
        <dbReference type="ARBA" id="ARBA00047473"/>
    </source>
</evidence>
<dbReference type="SMART" id="SM00984">
    <property type="entry name" value="UDPG_MGDP_dh_C"/>
    <property type="match status" value="1"/>
</dbReference>
<evidence type="ECO:0000256" key="4">
    <source>
        <dbReference type="ARBA" id="ARBA00023002"/>
    </source>
</evidence>
<dbReference type="InterPro" id="IPR001732">
    <property type="entry name" value="UDP-Glc/GDP-Man_DH_N"/>
</dbReference>
<dbReference type="GO" id="GO:0051287">
    <property type="term" value="F:NAD binding"/>
    <property type="evidence" value="ECO:0007669"/>
    <property type="project" value="InterPro"/>
</dbReference>
<dbReference type="SUPFAM" id="SSF51735">
    <property type="entry name" value="NAD(P)-binding Rossmann-fold domains"/>
    <property type="match status" value="1"/>
</dbReference>
<keyword evidence="5" id="KW-0520">NAD</keyword>
<dbReference type="AlphaFoldDB" id="X0TP31"/>
<dbReference type="Gene3D" id="3.40.50.720">
    <property type="entry name" value="NAD(P)-binding Rossmann-like Domain"/>
    <property type="match status" value="2"/>
</dbReference>
<feature type="non-terminal residue" evidence="8">
    <location>
        <position position="303"/>
    </location>
</feature>
<feature type="domain" description="UDP-glucose/GDP-mannose dehydrogenase C-terminal" evidence="7">
    <location>
        <begin position="200"/>
        <end position="292"/>
    </location>
</feature>